<accession>A0A9Y2ES36</accession>
<proteinExistence type="predicted"/>
<dbReference type="Pfam" id="PF13186">
    <property type="entry name" value="SPASM"/>
    <property type="match status" value="1"/>
</dbReference>
<dbReference type="Gene3D" id="3.20.20.70">
    <property type="entry name" value="Aldolase class I"/>
    <property type="match status" value="1"/>
</dbReference>
<dbReference type="InterPro" id="IPR013785">
    <property type="entry name" value="Aldolase_TIM"/>
</dbReference>
<dbReference type="InterPro" id="IPR007197">
    <property type="entry name" value="rSAM"/>
</dbReference>
<dbReference type="GO" id="GO:0051536">
    <property type="term" value="F:iron-sulfur cluster binding"/>
    <property type="evidence" value="ECO:0007669"/>
    <property type="project" value="UniProtKB-KW"/>
</dbReference>
<keyword evidence="4" id="KW-0411">Iron-sulfur</keyword>
<dbReference type="PANTHER" id="PTHR11228">
    <property type="entry name" value="RADICAL SAM DOMAIN PROTEIN"/>
    <property type="match status" value="1"/>
</dbReference>
<dbReference type="SFLD" id="SFLDG01067">
    <property type="entry name" value="SPASM/twitch_domain_containing"/>
    <property type="match status" value="1"/>
</dbReference>
<organism evidence="6 7">
    <name type="scientific">Selenobaculum gibii</name>
    <dbReference type="NCBI Taxonomy" id="3054208"/>
    <lineage>
        <taxon>Bacteria</taxon>
        <taxon>Bacillati</taxon>
        <taxon>Bacillota</taxon>
        <taxon>Negativicutes</taxon>
        <taxon>Selenomonadales</taxon>
        <taxon>Selenomonadaceae</taxon>
        <taxon>Selenobaculum</taxon>
    </lineage>
</organism>
<dbReference type="AlphaFoldDB" id="A0A9Y2ES36"/>
<name>A0A9Y2ES36_9FIRM</name>
<dbReference type="InterPro" id="IPR058240">
    <property type="entry name" value="rSAM_sf"/>
</dbReference>
<dbReference type="RefSeq" id="WP_309320288.1">
    <property type="nucleotide sequence ID" value="NZ_CP120678.1"/>
</dbReference>
<evidence type="ECO:0000313" key="6">
    <source>
        <dbReference type="EMBL" id="WIW69901.1"/>
    </source>
</evidence>
<evidence type="ECO:0000259" key="5">
    <source>
        <dbReference type="PROSITE" id="PS51918"/>
    </source>
</evidence>
<evidence type="ECO:0000256" key="1">
    <source>
        <dbReference type="ARBA" id="ARBA00022691"/>
    </source>
</evidence>
<protein>
    <submittedName>
        <fullName evidence="6">Radical SAM protein</fullName>
    </submittedName>
</protein>
<dbReference type="PROSITE" id="PS51918">
    <property type="entry name" value="RADICAL_SAM"/>
    <property type="match status" value="1"/>
</dbReference>
<evidence type="ECO:0000256" key="4">
    <source>
        <dbReference type="ARBA" id="ARBA00023014"/>
    </source>
</evidence>
<evidence type="ECO:0000256" key="2">
    <source>
        <dbReference type="ARBA" id="ARBA00022723"/>
    </source>
</evidence>
<dbReference type="InterPro" id="IPR050377">
    <property type="entry name" value="Radical_SAM_PqqE_MftC-like"/>
</dbReference>
<dbReference type="EMBL" id="CP120678">
    <property type="protein sequence ID" value="WIW69901.1"/>
    <property type="molecule type" value="Genomic_DNA"/>
</dbReference>
<dbReference type="SFLD" id="SFLDG01386">
    <property type="entry name" value="main_SPASM_domain-containing"/>
    <property type="match status" value="1"/>
</dbReference>
<dbReference type="PANTHER" id="PTHR11228:SF35">
    <property type="entry name" value="MOLYBDENUM COFACTOR BIOSYNTHESIS PROTEIN A-RELATED"/>
    <property type="match status" value="1"/>
</dbReference>
<dbReference type="CDD" id="cd01335">
    <property type="entry name" value="Radical_SAM"/>
    <property type="match status" value="1"/>
</dbReference>
<keyword evidence="2" id="KW-0479">Metal-binding</keyword>
<dbReference type="Pfam" id="PF04055">
    <property type="entry name" value="Radical_SAM"/>
    <property type="match status" value="1"/>
</dbReference>
<keyword evidence="7" id="KW-1185">Reference proteome</keyword>
<dbReference type="SUPFAM" id="SSF102114">
    <property type="entry name" value="Radical SAM enzymes"/>
    <property type="match status" value="1"/>
</dbReference>
<dbReference type="InterPro" id="IPR023885">
    <property type="entry name" value="4Fe4S-binding_SPASM_dom"/>
</dbReference>
<gene>
    <name evidence="6" type="ORF">P3F81_08220</name>
</gene>
<reference evidence="6" key="1">
    <citation type="submission" date="2023-03" db="EMBL/GenBank/DDBJ databases">
        <title>Selenobaculum gbiensis gen. nov. sp. nov., a new bacterium isolated from the gut microbiota of IBD patient.</title>
        <authorList>
            <person name="Yeo S."/>
            <person name="Park H."/>
            <person name="Huh C.S."/>
        </authorList>
    </citation>
    <scope>NUCLEOTIDE SEQUENCE</scope>
    <source>
        <strain evidence="6">ICN-92133</strain>
    </source>
</reference>
<dbReference type="SFLD" id="SFLDS00029">
    <property type="entry name" value="Radical_SAM"/>
    <property type="match status" value="1"/>
</dbReference>
<evidence type="ECO:0000313" key="7">
    <source>
        <dbReference type="Proteomes" id="UP001243623"/>
    </source>
</evidence>
<dbReference type="CDD" id="cd21109">
    <property type="entry name" value="SPASM"/>
    <property type="match status" value="1"/>
</dbReference>
<dbReference type="Proteomes" id="UP001243623">
    <property type="component" value="Chromosome"/>
</dbReference>
<sequence>MYYYLHSHCHLVKGALRGAIYDLHTNKVYSINNRAVELLSKCKETPIETTLTLEAESLEKNEQEKLFFDELTSKNLGGYYFFPRIEENKEENVFVPARLDFAWLELTTKCNNQCLHCYTSSTPQSTSDEIPLQRWLSLITELKENGATGLQLIGGEPLLYSHWRTIVLKAKQQNFDFIEIFTNATLIDDDDIRFFSEHNIHIATTLYADNAQLHDEITQSRGSFNKTVNAIKKLLNHRIPVRIASIIMRNNENQAEAIMQFCNSLGIEALPPDVIRPAGRGANENLLPLHYKKPSIQPPFYVNETEFYLAQHYNPCLVGKIAITSQGNALPCIFSREYIVGNIKNQSIHDIVNAEPLQNCWTLNKDKMPKCKDCEYRYACPDCKIFSQSDACSYVTEKCTYQPQLGTWSK</sequence>
<feature type="domain" description="Radical SAM core" evidence="5">
    <location>
        <begin position="96"/>
        <end position="320"/>
    </location>
</feature>
<evidence type="ECO:0000256" key="3">
    <source>
        <dbReference type="ARBA" id="ARBA00023004"/>
    </source>
</evidence>
<keyword evidence="3" id="KW-0408">Iron</keyword>
<dbReference type="GO" id="GO:0046872">
    <property type="term" value="F:metal ion binding"/>
    <property type="evidence" value="ECO:0007669"/>
    <property type="project" value="UniProtKB-KW"/>
</dbReference>
<keyword evidence="1" id="KW-0949">S-adenosyl-L-methionine</keyword>
<dbReference type="GO" id="GO:0003824">
    <property type="term" value="F:catalytic activity"/>
    <property type="evidence" value="ECO:0007669"/>
    <property type="project" value="InterPro"/>
</dbReference>
<dbReference type="KEGG" id="sgbi:P3F81_08220"/>